<dbReference type="PANTHER" id="PTHR33389:SF20">
    <property type="match status" value="1"/>
</dbReference>
<evidence type="ECO:0000256" key="2">
    <source>
        <dbReference type="ARBA" id="ARBA00004127"/>
    </source>
</evidence>
<feature type="domain" description="SWEET-like" evidence="11">
    <location>
        <begin position="340"/>
        <end position="628"/>
    </location>
</feature>
<protein>
    <recommendedName>
        <fullName evidence="4">RING-type E3 ubiquitin transferase</fullName>
        <ecNumber evidence="4">2.3.2.27</ecNumber>
    </recommendedName>
</protein>
<dbReference type="GO" id="GO:0061630">
    <property type="term" value="F:ubiquitin protein ligase activity"/>
    <property type="evidence" value="ECO:0007669"/>
    <property type="project" value="UniProtKB-EC"/>
</dbReference>
<keyword evidence="5" id="KW-0808">Transferase</keyword>
<evidence type="ECO:0000256" key="3">
    <source>
        <dbReference type="ARBA" id="ARBA00004906"/>
    </source>
</evidence>
<evidence type="ECO:0000256" key="1">
    <source>
        <dbReference type="ARBA" id="ARBA00000900"/>
    </source>
</evidence>
<evidence type="ECO:0000259" key="11">
    <source>
        <dbReference type="Pfam" id="PF11145"/>
    </source>
</evidence>
<feature type="transmembrane region" description="Helical" evidence="10">
    <location>
        <begin position="382"/>
        <end position="401"/>
    </location>
</feature>
<keyword evidence="14" id="KW-1185">Reference proteome</keyword>
<dbReference type="InterPro" id="IPR021319">
    <property type="entry name" value="DUF2921"/>
</dbReference>
<dbReference type="Pfam" id="PF11145">
    <property type="entry name" value="DUF2921"/>
    <property type="match status" value="1"/>
</dbReference>
<dbReference type="PANTHER" id="PTHR33389">
    <property type="entry name" value="FAMILY PROTEIN, PUTATIVE (DUF2921)-RELATED"/>
    <property type="match status" value="1"/>
</dbReference>
<evidence type="ECO:0000313" key="14">
    <source>
        <dbReference type="Proteomes" id="UP001154282"/>
    </source>
</evidence>
<sequence length="658" mass="73514">MISFGGKSDENYFDKIHISSQLSYHSEYQFSADEQLLSEACSSKLDQNKVKCYEGDGFCQTLRDIVNNDILDLVVQSTGSSNNDQSSNKLGPFTLESGTIDASSPLGILIHHVQCQQHGDGNITAAKVAAVLRVVDARDKLSTNSGRTGLSTMTLSAEGIWRSGHELCMVACVGSITEHRRSSANRSFLAEELTINVGAVELEVLSLGSFIWGWNLGNKRSTHDIDPEEEESMIEVSGLLKLKSPYDISLSFEGIYNQLTGQMHLVGCRDIGGFRNVSSVEEGMDCEYEIRVEYPSTSTRWLLYPRARISINSRRDNSDPFYFPSVSLMTPFPYLGQPDDMMFRETFERTLRLLMLAISVQLIARQLNYMTAKKRDNPNTTIAAASVSITMVAIQAYGYGLPLYTSIEAMFSPQHDYLSDLVTKFLLVFALARTLQLWKKVIQSRAPHHDERAQLNLRDTKAFFITSAVLAAGFFLSLHISLLNHDEAQRAASSNEPELNFIQYKYTHWPTEEATNDVFQGLTGYPGIVVDLFLAPQAIGNALWNRGGGKQQQATKALTSSYYIGFTALSVFVKVYECVRYPVARGKEKWYGLPRIDIKEHDYYGNLRNMMVAAAVIAVAVVVHLQQQQQKVDRTGKKKAVASADRDLEEQLLPGMLR</sequence>
<feature type="transmembrane region" description="Helical" evidence="10">
    <location>
        <begin position="462"/>
        <end position="482"/>
    </location>
</feature>
<keyword evidence="6 10" id="KW-0812">Transmembrane</keyword>
<dbReference type="Proteomes" id="UP001154282">
    <property type="component" value="Unassembled WGS sequence"/>
</dbReference>
<evidence type="ECO:0000256" key="4">
    <source>
        <dbReference type="ARBA" id="ARBA00012483"/>
    </source>
</evidence>
<feature type="domain" description="DUF2921" evidence="12">
    <location>
        <begin position="248"/>
        <end position="327"/>
    </location>
</feature>
<comment type="subcellular location">
    <subcellularLocation>
        <location evidence="2">Endomembrane system</location>
        <topology evidence="2">Multi-pass membrane protein</topology>
    </subcellularLocation>
</comment>
<gene>
    <name evidence="13" type="ORF">LITE_LOCUS6394</name>
</gene>
<name>A0AAV0HWN4_9ROSI</name>
<evidence type="ECO:0000256" key="6">
    <source>
        <dbReference type="ARBA" id="ARBA00022692"/>
    </source>
</evidence>
<keyword evidence="7" id="KW-0833">Ubl conjugation pathway</keyword>
<dbReference type="EC" id="2.3.2.27" evidence="4"/>
<comment type="pathway">
    <text evidence="3">Protein modification; protein ubiquitination.</text>
</comment>
<organism evidence="13 14">
    <name type="scientific">Linum tenue</name>
    <dbReference type="NCBI Taxonomy" id="586396"/>
    <lineage>
        <taxon>Eukaryota</taxon>
        <taxon>Viridiplantae</taxon>
        <taxon>Streptophyta</taxon>
        <taxon>Embryophyta</taxon>
        <taxon>Tracheophyta</taxon>
        <taxon>Spermatophyta</taxon>
        <taxon>Magnoliopsida</taxon>
        <taxon>eudicotyledons</taxon>
        <taxon>Gunneridae</taxon>
        <taxon>Pentapetalae</taxon>
        <taxon>rosids</taxon>
        <taxon>fabids</taxon>
        <taxon>Malpighiales</taxon>
        <taxon>Linaceae</taxon>
        <taxon>Linum</taxon>
    </lineage>
</organism>
<evidence type="ECO:0000256" key="9">
    <source>
        <dbReference type="ARBA" id="ARBA00023136"/>
    </source>
</evidence>
<dbReference type="Pfam" id="PF25333">
    <property type="entry name" value="DUF2921_N"/>
    <property type="match status" value="2"/>
</dbReference>
<evidence type="ECO:0000256" key="10">
    <source>
        <dbReference type="SAM" id="Phobius"/>
    </source>
</evidence>
<comment type="catalytic activity">
    <reaction evidence="1">
        <text>S-ubiquitinyl-[E2 ubiquitin-conjugating enzyme]-L-cysteine + [acceptor protein]-L-lysine = [E2 ubiquitin-conjugating enzyme]-L-cysteine + N(6)-ubiquitinyl-[acceptor protein]-L-lysine.</text>
        <dbReference type="EC" id="2.3.2.27"/>
    </reaction>
</comment>
<evidence type="ECO:0000313" key="13">
    <source>
        <dbReference type="EMBL" id="CAI0389701.1"/>
    </source>
</evidence>
<evidence type="ECO:0000259" key="12">
    <source>
        <dbReference type="Pfam" id="PF25333"/>
    </source>
</evidence>
<evidence type="ECO:0000256" key="8">
    <source>
        <dbReference type="ARBA" id="ARBA00022989"/>
    </source>
</evidence>
<dbReference type="GO" id="GO:0012505">
    <property type="term" value="C:endomembrane system"/>
    <property type="evidence" value="ECO:0007669"/>
    <property type="project" value="UniProtKB-SubCell"/>
</dbReference>
<dbReference type="EMBL" id="CAMGYJ010000003">
    <property type="protein sequence ID" value="CAI0389701.1"/>
    <property type="molecule type" value="Genomic_DNA"/>
</dbReference>
<accession>A0AAV0HWN4</accession>
<reference evidence="13" key="1">
    <citation type="submission" date="2022-08" db="EMBL/GenBank/DDBJ databases">
        <authorList>
            <person name="Gutierrez-Valencia J."/>
        </authorList>
    </citation>
    <scope>NUCLEOTIDE SEQUENCE</scope>
</reference>
<dbReference type="AlphaFoldDB" id="A0AAV0HWN4"/>
<feature type="transmembrane region" description="Helical" evidence="10">
    <location>
        <begin position="351"/>
        <end position="370"/>
    </location>
</feature>
<comment type="caution">
    <text evidence="13">The sequence shown here is derived from an EMBL/GenBank/DDBJ whole genome shotgun (WGS) entry which is preliminary data.</text>
</comment>
<evidence type="ECO:0000256" key="7">
    <source>
        <dbReference type="ARBA" id="ARBA00022786"/>
    </source>
</evidence>
<keyword evidence="9 10" id="KW-0472">Membrane</keyword>
<feature type="transmembrane region" description="Helical" evidence="10">
    <location>
        <begin position="607"/>
        <end position="625"/>
    </location>
</feature>
<evidence type="ECO:0000256" key="5">
    <source>
        <dbReference type="ARBA" id="ARBA00022679"/>
    </source>
</evidence>
<dbReference type="InterPro" id="IPR057425">
    <property type="entry name" value="DUF2921_N"/>
</dbReference>
<proteinExistence type="predicted"/>
<feature type="domain" description="DUF2921" evidence="12">
    <location>
        <begin position="41"/>
        <end position="173"/>
    </location>
</feature>
<keyword evidence="8 10" id="KW-1133">Transmembrane helix</keyword>